<evidence type="ECO:0000256" key="1">
    <source>
        <dbReference type="SAM" id="Phobius"/>
    </source>
</evidence>
<dbReference type="KEGG" id="prf:PeribacterA2_0812"/>
<accession>A0A0S1SIR2</accession>
<gene>
    <name evidence="2" type="ORF">PeribacterD1_0813</name>
</gene>
<dbReference type="AlphaFoldDB" id="A0A0S1SIR2"/>
<sequence length="79" mass="9116">MPLRPALCLLAGSSKASDPTRRRALLLQQCRAFPFTPHVAPLPRFLFLFLFFLFCFSVFSKMEWINEDAYNARDVPFSS</sequence>
<keyword evidence="1" id="KW-0812">Transmembrane</keyword>
<reference evidence="2 3" key="2">
    <citation type="journal article" date="2016" name="PeerJ">
        <title>Analysis of five complete genome sequences for members of the class Peribacteria in the recently recognized Peregrinibacteria bacterial phylum.</title>
        <authorList>
            <person name="Anantharaman K."/>
            <person name="Brown C.T."/>
            <person name="Burstein D."/>
            <person name="Castelle C.J."/>
            <person name="Probst A.J."/>
            <person name="Thomas B.C."/>
            <person name="Williams K.H."/>
            <person name="Banfield J.F."/>
        </authorList>
    </citation>
    <scope>NUCLEOTIDE SEQUENCE [LARGE SCALE GENOMIC DNA]</scope>
    <source>
        <strain evidence="2">RIFOXYD1_FULL_PER-ii_59_16</strain>
    </source>
</reference>
<accession>A0A0S1SWU4</accession>
<proteinExistence type="predicted"/>
<organism evidence="2 3">
    <name type="scientific">Candidatus Peribacter riflensis</name>
    <dbReference type="NCBI Taxonomy" id="1735162"/>
    <lineage>
        <taxon>Bacteria</taxon>
        <taxon>Candidatus Peregrinibacteriota</taxon>
        <taxon>Candidatus Peribacteria</taxon>
        <taxon>Candidatus Peribacterales</taxon>
        <taxon>Candidatus Peribacteraceae</taxon>
        <taxon>Candidatus Peribacter</taxon>
    </lineage>
</organism>
<protein>
    <submittedName>
        <fullName evidence="2">Uncharacterized protein</fullName>
    </submittedName>
</protein>
<feature type="transmembrane region" description="Helical" evidence="1">
    <location>
        <begin position="40"/>
        <end position="59"/>
    </location>
</feature>
<accession>A0A0S1SNJ4</accession>
<reference evidence="3" key="1">
    <citation type="submission" date="2015-10" db="EMBL/GenBank/DDBJ databases">
        <title>Analysis of five complete genome sequences for members of the class Peribacteria in the recently recognized Peregrinibacteria bacterial phylum.</title>
        <authorList>
            <person name="Anantharaman K."/>
            <person name="Brown C.T."/>
            <person name="Burstein D."/>
            <person name="Castelle C.J."/>
            <person name="Probst A.J."/>
            <person name="Thomas B.C."/>
            <person name="Williams K.H."/>
            <person name="Banfield J.F."/>
        </authorList>
    </citation>
    <scope>NUCLEOTIDE SEQUENCE [LARGE SCALE GENOMIC DNA]</scope>
</reference>
<dbReference type="STRING" id="1735162.PeribacterB2_0814"/>
<keyword evidence="1" id="KW-1133">Transmembrane helix</keyword>
<evidence type="ECO:0000313" key="2">
    <source>
        <dbReference type="EMBL" id="ALM13482.1"/>
    </source>
</evidence>
<accession>A0A0S1SLZ6</accession>
<keyword evidence="1" id="KW-0472">Membrane</keyword>
<dbReference type="Proteomes" id="UP000069135">
    <property type="component" value="Chromosome"/>
</dbReference>
<name>A0A0S1SIR2_9BACT</name>
<dbReference type="EMBL" id="CP013065">
    <property type="protein sequence ID" value="ALM13482.1"/>
    <property type="molecule type" value="Genomic_DNA"/>
</dbReference>
<accession>A0A0S1SLG0</accession>
<evidence type="ECO:0000313" key="3">
    <source>
        <dbReference type="Proteomes" id="UP000069135"/>
    </source>
</evidence>